<feature type="binding site" evidence="5">
    <location>
        <begin position="86"/>
        <end position="88"/>
    </location>
    <ligand>
        <name>substrate</name>
    </ligand>
</feature>
<dbReference type="GO" id="GO:0000287">
    <property type="term" value="F:magnesium ion binding"/>
    <property type="evidence" value="ECO:0007669"/>
    <property type="project" value="UniProtKB-UniRule"/>
</dbReference>
<protein>
    <recommendedName>
        <fullName evidence="5">Deoxyuridine 5'-triphosphate nucleotidohydrolase</fullName>
        <shortName evidence="5">dUTPase</shortName>
        <ecNumber evidence="5">3.6.1.23</ecNumber>
    </recommendedName>
    <alternativeName>
        <fullName evidence="5">dUTP pyrophosphatase</fullName>
    </alternativeName>
</protein>
<proteinExistence type="inferred from homology"/>
<comment type="caution">
    <text evidence="7">The sequence shown here is derived from an EMBL/GenBank/DDBJ whole genome shotgun (WGS) entry which is preliminary data.</text>
</comment>
<dbReference type="SUPFAM" id="SSF51283">
    <property type="entry name" value="dUTPase-like"/>
    <property type="match status" value="1"/>
</dbReference>
<dbReference type="Proteomes" id="UP000094296">
    <property type="component" value="Unassembled WGS sequence"/>
</dbReference>
<evidence type="ECO:0000256" key="2">
    <source>
        <dbReference type="ARBA" id="ARBA00022801"/>
    </source>
</evidence>
<dbReference type="GO" id="GO:0004170">
    <property type="term" value="F:dUTP diphosphatase activity"/>
    <property type="evidence" value="ECO:0007669"/>
    <property type="project" value="UniProtKB-UniRule"/>
</dbReference>
<gene>
    <name evidence="5" type="primary">dut</name>
    <name evidence="7" type="ORF">BHF68_03070</name>
</gene>
<dbReference type="Gene3D" id="2.70.40.10">
    <property type="match status" value="1"/>
</dbReference>
<dbReference type="PANTHER" id="PTHR11241">
    <property type="entry name" value="DEOXYURIDINE 5'-TRIPHOSPHATE NUCLEOTIDOHYDROLASE"/>
    <property type="match status" value="1"/>
</dbReference>
<keyword evidence="2 5" id="KW-0378">Hydrolase</keyword>
<comment type="similarity">
    <text evidence="1 5">Belongs to the dUTPase family.</text>
</comment>
<feature type="binding site" evidence="5">
    <location>
        <position position="82"/>
    </location>
    <ligand>
        <name>substrate</name>
    </ligand>
</feature>
<evidence type="ECO:0000259" key="6">
    <source>
        <dbReference type="Pfam" id="PF00692"/>
    </source>
</evidence>
<dbReference type="OrthoDB" id="9809956at2"/>
<evidence type="ECO:0000313" key="8">
    <source>
        <dbReference type="Proteomes" id="UP000094296"/>
    </source>
</evidence>
<dbReference type="InterPro" id="IPR036157">
    <property type="entry name" value="dUTPase-like_sf"/>
</dbReference>
<name>A0A1E5G6I3_9FIRM</name>
<organism evidence="7 8">
    <name type="scientific">Desulfuribacillus alkaliarsenatis</name>
    <dbReference type="NCBI Taxonomy" id="766136"/>
    <lineage>
        <taxon>Bacteria</taxon>
        <taxon>Bacillati</taxon>
        <taxon>Bacillota</taxon>
        <taxon>Desulfuribacillia</taxon>
        <taxon>Desulfuribacillales</taxon>
        <taxon>Desulfuribacillaceae</taxon>
        <taxon>Desulfuribacillus</taxon>
    </lineage>
</organism>
<accession>A0A1E5G6I3</accession>
<dbReference type="EC" id="3.6.1.23" evidence="5"/>
<dbReference type="AlphaFoldDB" id="A0A1E5G6I3"/>
<dbReference type="EMBL" id="MIJE01000001">
    <property type="protein sequence ID" value="OEF98792.1"/>
    <property type="molecule type" value="Genomic_DNA"/>
</dbReference>
<comment type="function">
    <text evidence="5">This enzyme is involved in nucleotide metabolism: it produces dUMP, the immediate precursor of thymidine nucleotides and it decreases the intracellular concentration of dUTP so that uracil cannot be incorporated into DNA.</text>
</comment>
<dbReference type="UniPathway" id="UPA00610">
    <property type="reaction ID" value="UER00666"/>
</dbReference>
<dbReference type="PANTHER" id="PTHR11241:SF0">
    <property type="entry name" value="DEOXYURIDINE 5'-TRIPHOSPHATE NUCLEOTIDOHYDROLASE"/>
    <property type="match status" value="1"/>
</dbReference>
<reference evidence="7 8" key="1">
    <citation type="submission" date="2016-09" db="EMBL/GenBank/DDBJ databases">
        <title>Draft genome sequence for the type strain of Desulfuribacillus alkaliarsenatis AHT28, an obligately anaerobic, sulfidogenic bacterium isolated from Russian soda lake sediments.</title>
        <authorList>
            <person name="Abin C.A."/>
            <person name="Hollibaugh J.T."/>
        </authorList>
    </citation>
    <scope>NUCLEOTIDE SEQUENCE [LARGE SCALE GENOMIC DNA]</scope>
    <source>
        <strain evidence="7 8">AHT28</strain>
    </source>
</reference>
<evidence type="ECO:0000313" key="7">
    <source>
        <dbReference type="EMBL" id="OEF98792.1"/>
    </source>
</evidence>
<comment type="cofactor">
    <cofactor evidence="5">
        <name>Mg(2+)</name>
        <dbReference type="ChEBI" id="CHEBI:18420"/>
    </cofactor>
</comment>
<dbReference type="InterPro" id="IPR033704">
    <property type="entry name" value="dUTPase_trimeric"/>
</dbReference>
<dbReference type="STRING" id="766136.BHF68_03070"/>
<comment type="pathway">
    <text evidence="5">Pyrimidine metabolism; dUMP biosynthesis; dUMP from dCTP (dUTP route): step 2/2.</text>
</comment>
<evidence type="ECO:0000256" key="1">
    <source>
        <dbReference type="ARBA" id="ARBA00006581"/>
    </source>
</evidence>
<keyword evidence="5" id="KW-0479">Metal-binding</keyword>
<keyword evidence="5" id="KW-0460">Magnesium</keyword>
<dbReference type="InterPro" id="IPR008181">
    <property type="entry name" value="dUTPase"/>
</dbReference>
<dbReference type="InterPro" id="IPR029054">
    <property type="entry name" value="dUTPase-like"/>
</dbReference>
<keyword evidence="8" id="KW-1185">Reference proteome</keyword>
<comment type="caution">
    <text evidence="5">Lacks conserved residue(s) required for the propagation of feature annotation.</text>
</comment>
<dbReference type="CDD" id="cd07557">
    <property type="entry name" value="trimeric_dUTPase"/>
    <property type="match status" value="1"/>
</dbReference>
<keyword evidence="3 5" id="KW-0546">Nucleotide metabolism</keyword>
<dbReference type="NCBIfam" id="TIGR00576">
    <property type="entry name" value="dut"/>
    <property type="match status" value="1"/>
</dbReference>
<sequence>MTVRFKKLSEKVGNSVPSPFYATKGSAGVDVAACVDETIIIEPSKWVKVPTGLALEIDNTNIVGLVFPRSGLAYRNGITLQNAVGVIDSDYRGPLEILIRNEGPTPIEVKNGDRIAQLVFVPIYQVNIEFVEQLKETDRGSGGFGSTGV</sequence>
<dbReference type="HAMAP" id="MF_00116">
    <property type="entry name" value="dUTPase_bact"/>
    <property type="match status" value="1"/>
</dbReference>
<dbReference type="NCBIfam" id="NF001862">
    <property type="entry name" value="PRK00601.1"/>
    <property type="match status" value="1"/>
</dbReference>
<dbReference type="GO" id="GO:0006226">
    <property type="term" value="P:dUMP biosynthetic process"/>
    <property type="evidence" value="ECO:0007669"/>
    <property type="project" value="UniProtKB-UniRule"/>
</dbReference>
<feature type="domain" description="dUTPase-like" evidence="6">
    <location>
        <begin position="17"/>
        <end position="148"/>
    </location>
</feature>
<dbReference type="Pfam" id="PF00692">
    <property type="entry name" value="dUTPase"/>
    <property type="match status" value="1"/>
</dbReference>
<comment type="catalytic activity">
    <reaction evidence="4 5">
        <text>dUTP + H2O = dUMP + diphosphate + H(+)</text>
        <dbReference type="Rhea" id="RHEA:10248"/>
        <dbReference type="ChEBI" id="CHEBI:15377"/>
        <dbReference type="ChEBI" id="CHEBI:15378"/>
        <dbReference type="ChEBI" id="CHEBI:33019"/>
        <dbReference type="ChEBI" id="CHEBI:61555"/>
        <dbReference type="ChEBI" id="CHEBI:246422"/>
        <dbReference type="EC" id="3.6.1.23"/>
    </reaction>
</comment>
<feature type="binding site" evidence="5">
    <location>
        <begin position="69"/>
        <end position="71"/>
    </location>
    <ligand>
        <name>substrate</name>
    </ligand>
</feature>
<evidence type="ECO:0000256" key="5">
    <source>
        <dbReference type="HAMAP-Rule" id="MF_00116"/>
    </source>
</evidence>
<evidence type="ECO:0000256" key="3">
    <source>
        <dbReference type="ARBA" id="ARBA00023080"/>
    </source>
</evidence>
<evidence type="ECO:0000256" key="4">
    <source>
        <dbReference type="ARBA" id="ARBA00047686"/>
    </source>
</evidence>
<dbReference type="GO" id="GO:0046081">
    <property type="term" value="P:dUTP catabolic process"/>
    <property type="evidence" value="ECO:0007669"/>
    <property type="project" value="InterPro"/>
</dbReference>